<reference evidence="2" key="1">
    <citation type="submission" date="2014-09" db="EMBL/GenBank/DDBJ databases">
        <authorList>
            <person name="Mudge J."/>
            <person name="Ramaraj T."/>
            <person name="Lindquist I.E."/>
            <person name="Bharti A.K."/>
            <person name="Sundararajan A."/>
            <person name="Cameron C.T."/>
            <person name="Woodward J.E."/>
            <person name="May G.D."/>
            <person name="Brubaker C."/>
            <person name="Broadhvest J."/>
            <person name="Wilkins T.A."/>
        </authorList>
    </citation>
    <scope>NUCLEOTIDE SEQUENCE</scope>
    <source>
        <strain evidence="2">cv. AKA8401</strain>
    </source>
</reference>
<gene>
    <name evidence="1" type="ORF">F383_37607</name>
</gene>
<sequence>MPWSYSHTYIKILRHDICISTILKVPTGLSDAVTRLKRTQKCRNQAFSYLAITYINSDIS</sequence>
<organism evidence="1 2">
    <name type="scientific">Gossypium arboreum</name>
    <name type="common">Tree cotton</name>
    <name type="synonym">Gossypium nanking</name>
    <dbReference type="NCBI Taxonomy" id="29729"/>
    <lineage>
        <taxon>Eukaryota</taxon>
        <taxon>Viridiplantae</taxon>
        <taxon>Streptophyta</taxon>
        <taxon>Embryophyta</taxon>
        <taxon>Tracheophyta</taxon>
        <taxon>Spermatophyta</taxon>
        <taxon>Magnoliopsida</taxon>
        <taxon>eudicotyledons</taxon>
        <taxon>Gunneridae</taxon>
        <taxon>Pentapetalae</taxon>
        <taxon>rosids</taxon>
        <taxon>malvids</taxon>
        <taxon>Malvales</taxon>
        <taxon>Malvaceae</taxon>
        <taxon>Malvoideae</taxon>
        <taxon>Gossypium</taxon>
    </lineage>
</organism>
<dbReference type="EMBL" id="JRRC01036629">
    <property type="protein sequence ID" value="KHF98340.1"/>
    <property type="molecule type" value="Genomic_DNA"/>
</dbReference>
<protein>
    <submittedName>
        <fullName evidence="1">Uncharacterized protein</fullName>
    </submittedName>
</protein>
<accession>A0A0B0MHH5</accession>
<dbReference type="AlphaFoldDB" id="A0A0B0MHH5"/>
<keyword evidence="2" id="KW-1185">Reference proteome</keyword>
<evidence type="ECO:0000313" key="2">
    <source>
        <dbReference type="Proteomes" id="UP000032142"/>
    </source>
</evidence>
<proteinExistence type="predicted"/>
<comment type="caution">
    <text evidence="1">The sequence shown here is derived from an EMBL/GenBank/DDBJ whole genome shotgun (WGS) entry which is preliminary data.</text>
</comment>
<evidence type="ECO:0000313" key="1">
    <source>
        <dbReference type="EMBL" id="KHF98340.1"/>
    </source>
</evidence>
<name>A0A0B0MHH5_GOSAR</name>
<dbReference type="Proteomes" id="UP000032142">
    <property type="component" value="Unassembled WGS sequence"/>
</dbReference>